<organism evidence="1 2">
    <name type="scientific">Staurois parvus</name>
    <dbReference type="NCBI Taxonomy" id="386267"/>
    <lineage>
        <taxon>Eukaryota</taxon>
        <taxon>Metazoa</taxon>
        <taxon>Chordata</taxon>
        <taxon>Craniata</taxon>
        <taxon>Vertebrata</taxon>
        <taxon>Euteleostomi</taxon>
        <taxon>Amphibia</taxon>
        <taxon>Batrachia</taxon>
        <taxon>Anura</taxon>
        <taxon>Neobatrachia</taxon>
        <taxon>Ranoidea</taxon>
        <taxon>Ranidae</taxon>
        <taxon>Staurois</taxon>
    </lineage>
</organism>
<name>A0ABN9CQI7_9NEOB</name>
<sequence length="90" mass="9865">MNRASHCSQPQDEFTSYYQDCLVPMVMHGGGTIMAWAAISLCSAGPIITLKGRVTASNYVQILADHVHPMVQTLSLINSAIYQDYNAPIH</sequence>
<dbReference type="EMBL" id="CATNWA010011545">
    <property type="protein sequence ID" value="CAI9561960.1"/>
    <property type="molecule type" value="Genomic_DNA"/>
</dbReference>
<dbReference type="Proteomes" id="UP001162483">
    <property type="component" value="Unassembled WGS sequence"/>
</dbReference>
<accession>A0ABN9CQI7</accession>
<dbReference type="Gene3D" id="3.30.420.10">
    <property type="entry name" value="Ribonuclease H-like superfamily/Ribonuclease H"/>
    <property type="match status" value="1"/>
</dbReference>
<keyword evidence="2" id="KW-1185">Reference proteome</keyword>
<evidence type="ECO:0000313" key="2">
    <source>
        <dbReference type="Proteomes" id="UP001162483"/>
    </source>
</evidence>
<reference evidence="1" key="1">
    <citation type="submission" date="2023-05" db="EMBL/GenBank/DDBJ databases">
        <authorList>
            <person name="Stuckert A."/>
        </authorList>
    </citation>
    <scope>NUCLEOTIDE SEQUENCE</scope>
</reference>
<comment type="caution">
    <text evidence="1">The sequence shown here is derived from an EMBL/GenBank/DDBJ whole genome shotgun (WGS) entry which is preliminary data.</text>
</comment>
<protein>
    <submittedName>
        <fullName evidence="1">Uncharacterized protein</fullName>
    </submittedName>
</protein>
<feature type="non-terminal residue" evidence="1">
    <location>
        <position position="90"/>
    </location>
</feature>
<evidence type="ECO:0000313" key="1">
    <source>
        <dbReference type="EMBL" id="CAI9561960.1"/>
    </source>
</evidence>
<gene>
    <name evidence="1" type="ORF">SPARVUS_LOCUS5530957</name>
</gene>
<dbReference type="InterPro" id="IPR036397">
    <property type="entry name" value="RNaseH_sf"/>
</dbReference>
<proteinExistence type="predicted"/>